<dbReference type="PROSITE" id="PS00059">
    <property type="entry name" value="ADH_ZINC"/>
    <property type="match status" value="1"/>
</dbReference>
<dbReference type="InterPro" id="IPR013154">
    <property type="entry name" value="ADH-like_N"/>
</dbReference>
<dbReference type="SUPFAM" id="SSF51735">
    <property type="entry name" value="NAD(P)-binding Rossmann-fold domains"/>
    <property type="match status" value="1"/>
</dbReference>
<dbReference type="PANTHER" id="PTHR42813:SF4">
    <property type="entry name" value="NADP-DEPENDENT ISOPROPANOL DEHYDROGENASE"/>
    <property type="match status" value="1"/>
</dbReference>
<dbReference type="PANTHER" id="PTHR42813">
    <property type="entry name" value="ZINC-TYPE ALCOHOL DEHYDROGENASE-LIKE"/>
    <property type="match status" value="1"/>
</dbReference>
<evidence type="ECO:0000313" key="8">
    <source>
        <dbReference type="EMBL" id="MEJ8281937.1"/>
    </source>
</evidence>
<comment type="similarity">
    <text evidence="2 6">Belongs to the zinc-containing alcohol dehydrogenase family.</text>
</comment>
<evidence type="ECO:0000256" key="5">
    <source>
        <dbReference type="ARBA" id="ARBA00023002"/>
    </source>
</evidence>
<evidence type="ECO:0000256" key="1">
    <source>
        <dbReference type="ARBA" id="ARBA00001947"/>
    </source>
</evidence>
<dbReference type="InterPro" id="IPR011032">
    <property type="entry name" value="GroES-like_sf"/>
</dbReference>
<keyword evidence="9" id="KW-1185">Reference proteome</keyword>
<dbReference type="CDD" id="cd08285">
    <property type="entry name" value="NADP_ADH"/>
    <property type="match status" value="1"/>
</dbReference>
<evidence type="ECO:0000256" key="4">
    <source>
        <dbReference type="ARBA" id="ARBA00022833"/>
    </source>
</evidence>
<organism evidence="8 9">
    <name type="scientific">Pseudonocardia spirodelae</name>
    <dbReference type="NCBI Taxonomy" id="3133431"/>
    <lineage>
        <taxon>Bacteria</taxon>
        <taxon>Bacillati</taxon>
        <taxon>Actinomycetota</taxon>
        <taxon>Actinomycetes</taxon>
        <taxon>Pseudonocardiales</taxon>
        <taxon>Pseudonocardiaceae</taxon>
        <taxon>Pseudonocardia</taxon>
    </lineage>
</organism>
<dbReference type="Proteomes" id="UP001364211">
    <property type="component" value="Unassembled WGS sequence"/>
</dbReference>
<proteinExistence type="inferred from homology"/>
<feature type="domain" description="Enoyl reductase (ER)" evidence="7">
    <location>
        <begin position="14"/>
        <end position="348"/>
    </location>
</feature>
<dbReference type="Gene3D" id="3.90.180.10">
    <property type="entry name" value="Medium-chain alcohol dehydrogenases, catalytic domain"/>
    <property type="match status" value="1"/>
</dbReference>
<keyword evidence="5" id="KW-0560">Oxidoreductase</keyword>
<dbReference type="Pfam" id="PF00107">
    <property type="entry name" value="ADH_zinc_N"/>
    <property type="match status" value="1"/>
</dbReference>
<dbReference type="InterPro" id="IPR013149">
    <property type="entry name" value="ADH-like_C"/>
</dbReference>
<evidence type="ECO:0000256" key="6">
    <source>
        <dbReference type="RuleBase" id="RU361277"/>
    </source>
</evidence>
<dbReference type="InterPro" id="IPR002328">
    <property type="entry name" value="ADH_Zn_CS"/>
</dbReference>
<dbReference type="InterPro" id="IPR020843">
    <property type="entry name" value="ER"/>
</dbReference>
<evidence type="ECO:0000259" key="7">
    <source>
        <dbReference type="SMART" id="SM00829"/>
    </source>
</evidence>
<dbReference type="RefSeq" id="WP_340294850.1">
    <property type="nucleotide sequence ID" value="NZ_JBBJUP010000025.1"/>
</dbReference>
<sequence>MPQMMNAFVMPEVGKTAVTQKPIPEPGPEEAVVRTTAALICTSDVHTVKGALPVAPGVTLGHEAVGVVHALGSAVEGFTEGQRVAVNAVTPCFRCEYCQSGFTSQCGGPLGGYRYTAQVDGNMAEYFVVPAAKGNLAPIPDELSDEKAAYCCDMLSTGFMGAEHARIGLGETVAVFAQGPVGLSATIGANLLGAGRVIAVESRPERQELARRFGADDVVDFTHGDAVEQIMDLTGGVGVDAAIEAFGFPQTFEACVRVTKAGGRVSNIGYHGENPEPLTLPLDAFGLGMADKSIHTGLCPGGNTRMARLFQLLLSGRVDPTPMTTHRFGFDDIETAFSMMQDKTDGIVKPLITFA</sequence>
<dbReference type="Pfam" id="PF08240">
    <property type="entry name" value="ADH_N"/>
    <property type="match status" value="1"/>
</dbReference>
<evidence type="ECO:0000256" key="2">
    <source>
        <dbReference type="ARBA" id="ARBA00008072"/>
    </source>
</evidence>
<accession>A0ABU8TD88</accession>
<comment type="caution">
    <text evidence="8">The sequence shown here is derived from an EMBL/GenBank/DDBJ whole genome shotgun (WGS) entry which is preliminary data.</text>
</comment>
<dbReference type="InterPro" id="IPR036291">
    <property type="entry name" value="NAD(P)-bd_dom_sf"/>
</dbReference>
<name>A0ABU8TD88_9PSEU</name>
<dbReference type="SMART" id="SM00829">
    <property type="entry name" value="PKS_ER"/>
    <property type="match status" value="1"/>
</dbReference>
<evidence type="ECO:0000313" key="9">
    <source>
        <dbReference type="Proteomes" id="UP001364211"/>
    </source>
</evidence>
<dbReference type="EMBL" id="JBBJUP010000025">
    <property type="protein sequence ID" value="MEJ8281937.1"/>
    <property type="molecule type" value="Genomic_DNA"/>
</dbReference>
<protein>
    <submittedName>
        <fullName evidence="8">NAD(P)-dependent alcohol dehydrogenase</fullName>
    </submittedName>
</protein>
<reference evidence="8 9" key="1">
    <citation type="submission" date="2024-03" db="EMBL/GenBank/DDBJ databases">
        <title>Draft genome sequence of Pseudonocardia sp. DW16-2.</title>
        <authorList>
            <person name="Duangmal K."/>
        </authorList>
    </citation>
    <scope>NUCLEOTIDE SEQUENCE [LARGE SCALE GENOMIC DNA]</scope>
    <source>
        <strain evidence="8 9">DW16-2</strain>
    </source>
</reference>
<gene>
    <name evidence="8" type="ORF">WJX68_23600</name>
</gene>
<dbReference type="Gene3D" id="3.40.50.720">
    <property type="entry name" value="NAD(P)-binding Rossmann-like Domain"/>
    <property type="match status" value="1"/>
</dbReference>
<evidence type="ECO:0000256" key="3">
    <source>
        <dbReference type="ARBA" id="ARBA00022723"/>
    </source>
</evidence>
<dbReference type="SUPFAM" id="SSF50129">
    <property type="entry name" value="GroES-like"/>
    <property type="match status" value="1"/>
</dbReference>
<keyword evidence="3 6" id="KW-0479">Metal-binding</keyword>
<comment type="cofactor">
    <cofactor evidence="1 6">
        <name>Zn(2+)</name>
        <dbReference type="ChEBI" id="CHEBI:29105"/>
    </cofactor>
</comment>
<keyword evidence="4 6" id="KW-0862">Zinc</keyword>